<evidence type="ECO:0000256" key="3">
    <source>
        <dbReference type="ARBA" id="ARBA00022603"/>
    </source>
</evidence>
<dbReference type="Gene3D" id="3.40.50.150">
    <property type="entry name" value="Vaccinia Virus protein VP39"/>
    <property type="match status" value="1"/>
</dbReference>
<dbReference type="InterPro" id="IPR012327">
    <property type="entry name" value="MeTrfase_D12"/>
</dbReference>
<evidence type="ECO:0000313" key="10">
    <source>
        <dbReference type="Proteomes" id="UP000244089"/>
    </source>
</evidence>
<dbReference type="Proteomes" id="UP000244089">
    <property type="component" value="Unassembled WGS sequence"/>
</dbReference>
<gene>
    <name evidence="9" type="ORF">C8C76_12224</name>
</gene>
<keyword evidence="4 8" id="KW-0808">Transferase</keyword>
<name>A0A2T5RI49_9FIRM</name>
<dbReference type="GO" id="GO:0043565">
    <property type="term" value="F:sequence-specific DNA binding"/>
    <property type="evidence" value="ECO:0007669"/>
    <property type="project" value="TreeGrafter"/>
</dbReference>
<dbReference type="Gene3D" id="1.10.1020.10">
    <property type="entry name" value="Adenine-specific Methyltransferase, Domain 2"/>
    <property type="match status" value="1"/>
</dbReference>
<dbReference type="GO" id="GO:0032259">
    <property type="term" value="P:methylation"/>
    <property type="evidence" value="ECO:0007669"/>
    <property type="project" value="UniProtKB-KW"/>
</dbReference>
<dbReference type="InterPro" id="IPR023095">
    <property type="entry name" value="Ade_MeTrfase_dom_2"/>
</dbReference>
<protein>
    <recommendedName>
        <fullName evidence="2 8">Site-specific DNA-methyltransferase (adenine-specific)</fullName>
        <ecNumber evidence="2 8">2.1.1.72</ecNumber>
    </recommendedName>
</protein>
<sequence length="306" mass="35714">MLATEIEAKPFLKWAGGKRQLLGQFELEYPLTLKNNEIKTYIEPFVGGGAVFFELTKHYNFEKIVLNDANHELINTYKSVKNEVDAVIERLKEMEEEYLPLETENRKEIYYARRDNFNDEKKELNFNQFTKAHIEHAAKFIFLNRTCFNGLYRQNQSGEFNVPIGRYKNPTICNEENLIAVSKALENVILTSGDFEKTEKYIEDQTFIYIDPPYRPLPGTKSFTKYARADFNEESQKRLADWAEKISEEAFLMLSNSNPKNTDSKDDFFEELYSEFDISEVSAKRSINSNAAKRGEITELVIKNYN</sequence>
<evidence type="ECO:0000256" key="7">
    <source>
        <dbReference type="PIRSR" id="PIRSR000398-1"/>
    </source>
</evidence>
<evidence type="ECO:0000313" key="9">
    <source>
        <dbReference type="EMBL" id="PTV97850.1"/>
    </source>
</evidence>
<accession>A0A2T5RI49</accession>
<dbReference type="EC" id="2.1.1.72" evidence="2 8"/>
<feature type="binding site" evidence="7">
    <location>
        <position position="68"/>
    </location>
    <ligand>
        <name>S-adenosyl-L-methionine</name>
        <dbReference type="ChEBI" id="CHEBI:59789"/>
    </ligand>
</feature>
<evidence type="ECO:0000256" key="1">
    <source>
        <dbReference type="ARBA" id="ARBA00006594"/>
    </source>
</evidence>
<dbReference type="PROSITE" id="PS00092">
    <property type="entry name" value="N6_MTASE"/>
    <property type="match status" value="1"/>
</dbReference>
<dbReference type="AlphaFoldDB" id="A0A2T5RI49"/>
<organism evidence="9 10">
    <name type="scientific">Halanaerobium saccharolyticum</name>
    <dbReference type="NCBI Taxonomy" id="43595"/>
    <lineage>
        <taxon>Bacteria</taxon>
        <taxon>Bacillati</taxon>
        <taxon>Bacillota</taxon>
        <taxon>Clostridia</taxon>
        <taxon>Halanaerobiales</taxon>
        <taxon>Halanaerobiaceae</taxon>
        <taxon>Halanaerobium</taxon>
    </lineage>
</organism>
<dbReference type="PANTHER" id="PTHR30481">
    <property type="entry name" value="DNA ADENINE METHYLASE"/>
    <property type="match status" value="1"/>
</dbReference>
<comment type="caution">
    <text evidence="9">The sequence shown here is derived from an EMBL/GenBank/DDBJ whole genome shotgun (WGS) entry which is preliminary data.</text>
</comment>
<evidence type="ECO:0000256" key="4">
    <source>
        <dbReference type="ARBA" id="ARBA00022679"/>
    </source>
</evidence>
<feature type="binding site" evidence="7">
    <location>
        <position position="211"/>
    </location>
    <ligand>
        <name>S-adenosyl-L-methionine</name>
        <dbReference type="ChEBI" id="CHEBI:59789"/>
    </ligand>
</feature>
<keyword evidence="3 8" id="KW-0489">Methyltransferase</keyword>
<evidence type="ECO:0000256" key="5">
    <source>
        <dbReference type="ARBA" id="ARBA00022691"/>
    </source>
</evidence>
<dbReference type="PIRSF" id="PIRSF000398">
    <property type="entry name" value="M_m6A_EcoRV"/>
    <property type="match status" value="1"/>
</dbReference>
<dbReference type="PANTHER" id="PTHR30481:SF3">
    <property type="entry name" value="DNA ADENINE METHYLASE"/>
    <property type="match status" value="1"/>
</dbReference>
<dbReference type="Pfam" id="PF02086">
    <property type="entry name" value="MethyltransfD12"/>
    <property type="match status" value="1"/>
</dbReference>
<feature type="binding site" evidence="7">
    <location>
        <position position="18"/>
    </location>
    <ligand>
        <name>S-adenosyl-L-methionine</name>
        <dbReference type="ChEBI" id="CHEBI:59789"/>
    </ligand>
</feature>
<dbReference type="InterPro" id="IPR012263">
    <property type="entry name" value="M_m6A_EcoRV"/>
</dbReference>
<comment type="catalytic activity">
    <reaction evidence="6 8">
        <text>a 2'-deoxyadenosine in DNA + S-adenosyl-L-methionine = an N(6)-methyl-2'-deoxyadenosine in DNA + S-adenosyl-L-homocysteine + H(+)</text>
        <dbReference type="Rhea" id="RHEA:15197"/>
        <dbReference type="Rhea" id="RHEA-COMP:12418"/>
        <dbReference type="Rhea" id="RHEA-COMP:12419"/>
        <dbReference type="ChEBI" id="CHEBI:15378"/>
        <dbReference type="ChEBI" id="CHEBI:57856"/>
        <dbReference type="ChEBI" id="CHEBI:59789"/>
        <dbReference type="ChEBI" id="CHEBI:90615"/>
        <dbReference type="ChEBI" id="CHEBI:90616"/>
        <dbReference type="EC" id="2.1.1.72"/>
    </reaction>
</comment>
<dbReference type="RefSeq" id="WP_108141026.1">
    <property type="nucleotide sequence ID" value="NZ_QAXS01000022.1"/>
</dbReference>
<dbReference type="NCBIfam" id="TIGR00571">
    <property type="entry name" value="dam"/>
    <property type="match status" value="1"/>
</dbReference>
<feature type="binding site" evidence="7">
    <location>
        <position position="14"/>
    </location>
    <ligand>
        <name>S-adenosyl-L-methionine</name>
        <dbReference type="ChEBI" id="CHEBI:59789"/>
    </ligand>
</feature>
<evidence type="ECO:0000256" key="8">
    <source>
        <dbReference type="RuleBase" id="RU361257"/>
    </source>
</evidence>
<proteinExistence type="inferred from homology"/>
<evidence type="ECO:0000256" key="2">
    <source>
        <dbReference type="ARBA" id="ARBA00011900"/>
    </source>
</evidence>
<dbReference type="PRINTS" id="PR00505">
    <property type="entry name" value="D12N6MTFRASE"/>
</dbReference>
<dbReference type="GO" id="GO:0006298">
    <property type="term" value="P:mismatch repair"/>
    <property type="evidence" value="ECO:0007669"/>
    <property type="project" value="TreeGrafter"/>
</dbReference>
<comment type="similarity">
    <text evidence="1 8">Belongs to the N(4)/N(6)-methyltransferase family.</text>
</comment>
<keyword evidence="5 8" id="KW-0949">S-adenosyl-L-methionine</keyword>
<dbReference type="InterPro" id="IPR002052">
    <property type="entry name" value="DNA_methylase_N6_adenine_CS"/>
</dbReference>
<dbReference type="GO" id="GO:0009007">
    <property type="term" value="F:site-specific DNA-methyltransferase (adenine-specific) activity"/>
    <property type="evidence" value="ECO:0007669"/>
    <property type="project" value="UniProtKB-UniRule"/>
</dbReference>
<dbReference type="GO" id="GO:0009307">
    <property type="term" value="P:DNA restriction-modification system"/>
    <property type="evidence" value="ECO:0007669"/>
    <property type="project" value="InterPro"/>
</dbReference>
<dbReference type="InterPro" id="IPR029063">
    <property type="entry name" value="SAM-dependent_MTases_sf"/>
</dbReference>
<dbReference type="EMBL" id="QAXS01000022">
    <property type="protein sequence ID" value="PTV97850.1"/>
    <property type="molecule type" value="Genomic_DNA"/>
</dbReference>
<dbReference type="OrthoDB" id="9805629at2"/>
<reference evidence="9 10" key="1">
    <citation type="submission" date="2018-04" db="EMBL/GenBank/DDBJ databases">
        <title>Subsurface microbial communities from deep shales in Ohio and West Virginia, USA.</title>
        <authorList>
            <person name="Wrighton K."/>
        </authorList>
    </citation>
    <scope>NUCLEOTIDE SEQUENCE [LARGE SCALE GENOMIC DNA]</scope>
    <source>
        <strain evidence="9 10">WC1</strain>
    </source>
</reference>
<dbReference type="GO" id="GO:1904047">
    <property type="term" value="F:S-adenosyl-L-methionine binding"/>
    <property type="evidence" value="ECO:0007669"/>
    <property type="project" value="TreeGrafter"/>
</dbReference>
<dbReference type="SUPFAM" id="SSF53335">
    <property type="entry name" value="S-adenosyl-L-methionine-dependent methyltransferases"/>
    <property type="match status" value="1"/>
</dbReference>
<evidence type="ECO:0000256" key="6">
    <source>
        <dbReference type="ARBA" id="ARBA00047942"/>
    </source>
</evidence>